<dbReference type="PIRSF" id="PIRSF037004">
    <property type="entry name" value="UCP037004"/>
    <property type="match status" value="1"/>
</dbReference>
<evidence type="ECO:0000313" key="2">
    <source>
        <dbReference type="EMBL" id="ABQ18940.1"/>
    </source>
</evidence>
<dbReference type="KEGG" id="vcr:VC395_A0049"/>
<accession>A0A0H3AEY3</accession>
<dbReference type="Pfam" id="PF04463">
    <property type="entry name" value="2-thiour_desulf"/>
    <property type="match status" value="1"/>
</dbReference>
<organism evidence="2 3">
    <name type="scientific">Vibrio cholerae serotype O1 (strain ATCC 39541 / Classical Ogawa 395 / O395)</name>
    <dbReference type="NCBI Taxonomy" id="345073"/>
    <lineage>
        <taxon>Bacteria</taxon>
        <taxon>Pseudomonadati</taxon>
        <taxon>Pseudomonadota</taxon>
        <taxon>Gammaproteobacteria</taxon>
        <taxon>Vibrionales</taxon>
        <taxon>Vibrionaceae</taxon>
        <taxon>Vibrio</taxon>
    </lineage>
</organism>
<evidence type="ECO:0000313" key="3">
    <source>
        <dbReference type="Proteomes" id="UP000000249"/>
    </source>
</evidence>
<dbReference type="EMBL" id="CP000626">
    <property type="protein sequence ID" value="ABQ18940.1"/>
    <property type="molecule type" value="Genomic_DNA"/>
</dbReference>
<reference evidence="2 3" key="1">
    <citation type="submission" date="2007-03" db="EMBL/GenBank/DDBJ databases">
        <authorList>
            <person name="Heidelberg J."/>
        </authorList>
    </citation>
    <scope>NUCLEOTIDE SEQUENCE [LARGE SCALE GENOMIC DNA]</scope>
    <source>
        <strain evidence="3">ATCC 39541 / Classical Ogawa 395 / O395</strain>
    </source>
</reference>
<dbReference type="InterPro" id="IPR013560">
    <property type="entry name" value="DUF1722"/>
</dbReference>
<dbReference type="Pfam" id="PF08349">
    <property type="entry name" value="DUF1722"/>
    <property type="match status" value="1"/>
</dbReference>
<dbReference type="eggNOG" id="COG3272">
    <property type="taxonomic scope" value="Bacteria"/>
</dbReference>
<proteinExistence type="predicted"/>
<dbReference type="PATRIC" id="fig|345073.21.peg.2809"/>
<sequence>MLETRMQTTPLKIGISACLLGAKVRFDGGHKISHFVTNELDRYAEFVSVCPEMGMGLPVPRPTLRLISENERIALVETKDSSRDHTAALESYSQQKVAELQHAELCGYIVCAKSPSCGMERVKVYKHNGTEKDGVGVYTRILMEKMPWLPIEEDGRLNDPVLRENYITRVFCLHDFYTSMGDAPSAKKIVEFHSRYKLTLMAHNPQAYRALGRLVANVKQYPLDSFIQEYRLGLMQALAHRASRKNNTNVLMHLQGYFKRSLNKLQKAELAQVIESYRVGELPLLAPITLLKHYLALFPDAYLAQQRYLNPYPQELKLRYGL</sequence>
<dbReference type="eggNOG" id="COG1683">
    <property type="taxonomic scope" value="Bacteria"/>
</dbReference>
<dbReference type="PANTHER" id="PTHR30087:SF0">
    <property type="entry name" value="INNER MEMBRANE PROTEIN"/>
    <property type="match status" value="1"/>
</dbReference>
<dbReference type="InterPro" id="IPR017087">
    <property type="entry name" value="UCP037004"/>
</dbReference>
<dbReference type="KEGG" id="vco:VC0395_0082"/>
<dbReference type="OrthoDB" id="495783at2"/>
<name>A0A0H3AEY3_VIBC3</name>
<dbReference type="AlphaFoldDB" id="A0A0H3AEY3"/>
<protein>
    <recommendedName>
        <fullName evidence="1">DUF1722 domain-containing protein</fullName>
    </recommendedName>
</protein>
<feature type="domain" description="DUF1722" evidence="1">
    <location>
        <begin position="197"/>
        <end position="313"/>
    </location>
</feature>
<dbReference type="PANTHER" id="PTHR30087">
    <property type="entry name" value="INNER MEMBRANE PROTEIN"/>
    <property type="match status" value="1"/>
</dbReference>
<gene>
    <name evidence="2" type="ordered locus">VC0395_0082</name>
</gene>
<dbReference type="InterPro" id="IPR007553">
    <property type="entry name" value="2-thiour_desulf"/>
</dbReference>
<dbReference type="Proteomes" id="UP000000249">
    <property type="component" value="Chromosome 2"/>
</dbReference>
<evidence type="ECO:0000259" key="1">
    <source>
        <dbReference type="Pfam" id="PF08349"/>
    </source>
</evidence>